<name>A0A1X7BR39_9RHOB</name>
<feature type="chain" id="PRO_5013140895" evidence="1">
    <location>
        <begin position="24"/>
        <end position="102"/>
    </location>
</feature>
<evidence type="ECO:0000256" key="1">
    <source>
        <dbReference type="SAM" id="SignalP"/>
    </source>
</evidence>
<dbReference type="RefSeq" id="WP_085800019.1">
    <property type="nucleotide sequence ID" value="NZ_FWXB01000005.1"/>
</dbReference>
<reference evidence="2 3" key="1">
    <citation type="submission" date="2017-03" db="EMBL/GenBank/DDBJ databases">
        <authorList>
            <person name="Afonso C.L."/>
            <person name="Miller P.J."/>
            <person name="Scott M.A."/>
            <person name="Spackman E."/>
            <person name="Goraichik I."/>
            <person name="Dimitrov K.M."/>
            <person name="Suarez D.L."/>
            <person name="Swayne D.E."/>
        </authorList>
    </citation>
    <scope>NUCLEOTIDE SEQUENCE [LARGE SCALE GENOMIC DNA]</scope>
    <source>
        <strain evidence="2 3">CECT 7745</strain>
    </source>
</reference>
<organism evidence="2 3">
    <name type="scientific">Roseovarius aestuarii</name>
    <dbReference type="NCBI Taxonomy" id="475083"/>
    <lineage>
        <taxon>Bacteria</taxon>
        <taxon>Pseudomonadati</taxon>
        <taxon>Pseudomonadota</taxon>
        <taxon>Alphaproteobacteria</taxon>
        <taxon>Rhodobacterales</taxon>
        <taxon>Roseobacteraceae</taxon>
        <taxon>Roseovarius</taxon>
    </lineage>
</organism>
<gene>
    <name evidence="2" type="ORF">ROA7745_01894</name>
</gene>
<dbReference type="AlphaFoldDB" id="A0A1X7BR39"/>
<proteinExistence type="predicted"/>
<dbReference type="EMBL" id="FWXB01000005">
    <property type="protein sequence ID" value="SMC12071.1"/>
    <property type="molecule type" value="Genomic_DNA"/>
</dbReference>
<protein>
    <submittedName>
        <fullName evidence="2">Uncharacterized protein</fullName>
    </submittedName>
</protein>
<accession>A0A1X7BR39</accession>
<dbReference type="OrthoDB" id="9810895at2"/>
<dbReference type="Proteomes" id="UP000193224">
    <property type="component" value="Unassembled WGS sequence"/>
</dbReference>
<keyword evidence="3" id="KW-1185">Reference proteome</keyword>
<feature type="signal peptide" evidence="1">
    <location>
        <begin position="1"/>
        <end position="23"/>
    </location>
</feature>
<keyword evidence="1" id="KW-0732">Signal</keyword>
<evidence type="ECO:0000313" key="3">
    <source>
        <dbReference type="Proteomes" id="UP000193224"/>
    </source>
</evidence>
<evidence type="ECO:0000313" key="2">
    <source>
        <dbReference type="EMBL" id="SMC12071.1"/>
    </source>
</evidence>
<sequence>MFKRLFSVALIFGAAAMAPPAFAQSANCMPRDALVQKLMNKFDEEPQGGGLQNAQQLLEVWSSDRTGSFTVFITRPNGQSCVVATGQNWMGIVSATKDGIAS</sequence>